<organism evidence="1 2">
    <name type="scientific">Photobacterium lipolyticum</name>
    <dbReference type="NCBI Taxonomy" id="266810"/>
    <lineage>
        <taxon>Bacteria</taxon>
        <taxon>Pseudomonadati</taxon>
        <taxon>Pseudomonadota</taxon>
        <taxon>Gammaproteobacteria</taxon>
        <taxon>Vibrionales</taxon>
        <taxon>Vibrionaceae</taxon>
        <taxon>Photobacterium</taxon>
    </lineage>
</organism>
<dbReference type="Proteomes" id="UP000240904">
    <property type="component" value="Unassembled WGS sequence"/>
</dbReference>
<protein>
    <submittedName>
        <fullName evidence="1">Uncharacterized protein</fullName>
    </submittedName>
</protein>
<dbReference type="AlphaFoldDB" id="A0A2T3N2V8"/>
<evidence type="ECO:0000313" key="2">
    <source>
        <dbReference type="Proteomes" id="UP000240904"/>
    </source>
</evidence>
<gene>
    <name evidence="1" type="ORF">C9I89_03800</name>
</gene>
<reference evidence="1 2" key="1">
    <citation type="submission" date="2018-03" db="EMBL/GenBank/DDBJ databases">
        <title>Whole genome sequencing of Histamine producing bacteria.</title>
        <authorList>
            <person name="Butler K."/>
        </authorList>
    </citation>
    <scope>NUCLEOTIDE SEQUENCE [LARGE SCALE GENOMIC DNA]</scope>
    <source>
        <strain evidence="1 2">DSM 16190</strain>
    </source>
</reference>
<comment type="caution">
    <text evidence="1">The sequence shown here is derived from an EMBL/GenBank/DDBJ whole genome shotgun (WGS) entry which is preliminary data.</text>
</comment>
<sequence length="85" mass="9906">MIRDDNKQQQHFYEWKANTDHKIISLVSDSERIEGKLMENSLLASMYAPHAPTGRIHSYEIKTELECGRVINNAAFWQHFSVQNS</sequence>
<evidence type="ECO:0000313" key="1">
    <source>
        <dbReference type="EMBL" id="PSW06668.1"/>
    </source>
</evidence>
<dbReference type="EMBL" id="PYMC01000002">
    <property type="protein sequence ID" value="PSW06668.1"/>
    <property type="molecule type" value="Genomic_DNA"/>
</dbReference>
<name>A0A2T3N2V8_9GAMM</name>
<dbReference type="RefSeq" id="WP_107282032.1">
    <property type="nucleotide sequence ID" value="NZ_PYMC01000002.1"/>
</dbReference>
<proteinExistence type="predicted"/>
<keyword evidence="2" id="KW-1185">Reference proteome</keyword>
<accession>A0A2T3N2V8</accession>